<dbReference type="AlphaFoldDB" id="A0A9J6N2E7"/>
<evidence type="ECO:0000256" key="3">
    <source>
        <dbReference type="ARBA" id="ARBA00023082"/>
    </source>
</evidence>
<evidence type="ECO:0000259" key="8">
    <source>
        <dbReference type="Pfam" id="PF08281"/>
    </source>
</evidence>
<evidence type="ECO:0000256" key="4">
    <source>
        <dbReference type="ARBA" id="ARBA00023125"/>
    </source>
</evidence>
<dbReference type="Pfam" id="PF08281">
    <property type="entry name" value="Sigma70_r4_2"/>
    <property type="match status" value="1"/>
</dbReference>
<evidence type="ECO:0000256" key="6">
    <source>
        <dbReference type="RuleBase" id="RU000716"/>
    </source>
</evidence>
<keyword evidence="10" id="KW-1185">Reference proteome</keyword>
<dbReference type="GO" id="GO:0006352">
    <property type="term" value="P:DNA-templated transcription initiation"/>
    <property type="evidence" value="ECO:0007669"/>
    <property type="project" value="InterPro"/>
</dbReference>
<dbReference type="InterPro" id="IPR000838">
    <property type="entry name" value="RNA_pol_sigma70_ECF_CS"/>
</dbReference>
<dbReference type="InterPro" id="IPR013249">
    <property type="entry name" value="RNA_pol_sigma70_r4_t2"/>
</dbReference>
<keyword evidence="5 6" id="KW-0804">Transcription</keyword>
<dbReference type="GO" id="GO:0016987">
    <property type="term" value="F:sigma factor activity"/>
    <property type="evidence" value="ECO:0007669"/>
    <property type="project" value="UniProtKB-KW"/>
</dbReference>
<dbReference type="InterPro" id="IPR013325">
    <property type="entry name" value="RNA_pol_sigma_r2"/>
</dbReference>
<dbReference type="PROSITE" id="PS01063">
    <property type="entry name" value="SIGMA70_ECF"/>
    <property type="match status" value="1"/>
</dbReference>
<dbReference type="GO" id="GO:0003677">
    <property type="term" value="F:DNA binding"/>
    <property type="evidence" value="ECO:0007669"/>
    <property type="project" value="UniProtKB-KW"/>
</dbReference>
<keyword evidence="4 6" id="KW-0238">DNA-binding</keyword>
<keyword evidence="3 6" id="KW-0731">Sigma factor</keyword>
<evidence type="ECO:0000259" key="7">
    <source>
        <dbReference type="Pfam" id="PF04542"/>
    </source>
</evidence>
<feature type="domain" description="RNA polymerase sigma-70 region 2" evidence="7">
    <location>
        <begin position="8"/>
        <end position="75"/>
    </location>
</feature>
<feature type="domain" description="RNA polymerase sigma factor 70 region 4 type 2" evidence="8">
    <location>
        <begin position="108"/>
        <end position="160"/>
    </location>
</feature>
<dbReference type="NCBIfam" id="TIGR02937">
    <property type="entry name" value="sigma70-ECF"/>
    <property type="match status" value="1"/>
</dbReference>
<dbReference type="InterPro" id="IPR007627">
    <property type="entry name" value="RNA_pol_sigma70_r2"/>
</dbReference>
<dbReference type="SUPFAM" id="SSF88659">
    <property type="entry name" value="Sigma3 and sigma4 domains of RNA polymerase sigma factors"/>
    <property type="match status" value="1"/>
</dbReference>
<dbReference type="Gene3D" id="1.10.10.10">
    <property type="entry name" value="Winged helix-like DNA-binding domain superfamily/Winged helix DNA-binding domain"/>
    <property type="match status" value="1"/>
</dbReference>
<sequence>MELDFTELYSLYYKRLFVISYSITRDRFHAEDVVQETFIKALNKAGTIEEQGKMGAWLSVIAARTAIDFIRREKRKKAVPFEHDLLELMGKETKQNVEQEVETGLLFEEINEAIGTLPYEQQELLMLKFTKGLKEEEIANVLQLNPNTVKTKIYRARKKLKLLVFETKIA</sequence>
<organism evidence="9 10">
    <name type="scientific">Neobacillus citreus</name>
    <dbReference type="NCBI Taxonomy" id="2833578"/>
    <lineage>
        <taxon>Bacteria</taxon>
        <taxon>Bacillati</taxon>
        <taxon>Bacillota</taxon>
        <taxon>Bacilli</taxon>
        <taxon>Bacillales</taxon>
        <taxon>Bacillaceae</taxon>
        <taxon>Neobacillus</taxon>
    </lineage>
</organism>
<evidence type="ECO:0000256" key="2">
    <source>
        <dbReference type="ARBA" id="ARBA00023015"/>
    </source>
</evidence>
<name>A0A9J6N2E7_9BACI</name>
<comment type="caution">
    <text evidence="9">The sequence shown here is derived from an EMBL/GenBank/DDBJ whole genome shotgun (WGS) entry which is preliminary data.</text>
</comment>
<gene>
    <name evidence="9" type="ORF">KHB02_015135</name>
</gene>
<dbReference type="Gene3D" id="1.10.1740.10">
    <property type="match status" value="1"/>
</dbReference>
<evidence type="ECO:0000313" key="10">
    <source>
        <dbReference type="Proteomes" id="UP000677265"/>
    </source>
</evidence>
<keyword evidence="2 6" id="KW-0805">Transcription regulation</keyword>
<proteinExistence type="inferred from homology"/>
<dbReference type="Pfam" id="PF04542">
    <property type="entry name" value="Sigma70_r2"/>
    <property type="match status" value="1"/>
</dbReference>
<accession>A0A9J6N2E7</accession>
<comment type="similarity">
    <text evidence="1 6">Belongs to the sigma-70 factor family. ECF subfamily.</text>
</comment>
<dbReference type="EMBL" id="JAGYPE020000026">
    <property type="protein sequence ID" value="MCH6266862.1"/>
    <property type="molecule type" value="Genomic_DNA"/>
</dbReference>
<dbReference type="RefSeq" id="WP_241113881.1">
    <property type="nucleotide sequence ID" value="NZ_JAGYPE020000026.1"/>
</dbReference>
<dbReference type="InterPro" id="IPR039425">
    <property type="entry name" value="RNA_pol_sigma-70-like"/>
</dbReference>
<dbReference type="InterPro" id="IPR036388">
    <property type="entry name" value="WH-like_DNA-bd_sf"/>
</dbReference>
<evidence type="ECO:0000313" key="9">
    <source>
        <dbReference type="EMBL" id="MCH6266862.1"/>
    </source>
</evidence>
<protein>
    <recommendedName>
        <fullName evidence="6">RNA polymerase sigma factor</fullName>
    </recommendedName>
</protein>
<evidence type="ECO:0000256" key="1">
    <source>
        <dbReference type="ARBA" id="ARBA00010641"/>
    </source>
</evidence>
<dbReference type="InterPro" id="IPR013324">
    <property type="entry name" value="RNA_pol_sigma_r3/r4-like"/>
</dbReference>
<dbReference type="GO" id="GO:0006950">
    <property type="term" value="P:response to stress"/>
    <property type="evidence" value="ECO:0007669"/>
    <property type="project" value="UniProtKB-ARBA"/>
</dbReference>
<dbReference type="Proteomes" id="UP000677265">
    <property type="component" value="Unassembled WGS sequence"/>
</dbReference>
<evidence type="ECO:0000256" key="5">
    <source>
        <dbReference type="ARBA" id="ARBA00023163"/>
    </source>
</evidence>
<reference evidence="9 10" key="1">
    <citation type="submission" date="2022-03" db="EMBL/GenBank/DDBJ databases">
        <title>Novel Bacillus species.</title>
        <authorList>
            <person name="Liu G."/>
        </authorList>
    </citation>
    <scope>NUCLEOTIDE SEQUENCE [LARGE SCALE GENOMIC DNA]</scope>
    <source>
        <strain evidence="9 10">FJAT-50051</strain>
    </source>
</reference>
<dbReference type="CDD" id="cd06171">
    <property type="entry name" value="Sigma70_r4"/>
    <property type="match status" value="1"/>
</dbReference>
<dbReference type="SUPFAM" id="SSF88946">
    <property type="entry name" value="Sigma2 domain of RNA polymerase sigma factors"/>
    <property type="match status" value="1"/>
</dbReference>
<dbReference type="PANTHER" id="PTHR43133:SF8">
    <property type="entry name" value="RNA POLYMERASE SIGMA FACTOR HI_1459-RELATED"/>
    <property type="match status" value="1"/>
</dbReference>
<dbReference type="InterPro" id="IPR014284">
    <property type="entry name" value="RNA_pol_sigma-70_dom"/>
</dbReference>
<dbReference type="PANTHER" id="PTHR43133">
    <property type="entry name" value="RNA POLYMERASE ECF-TYPE SIGMA FACTO"/>
    <property type="match status" value="1"/>
</dbReference>